<dbReference type="Proteomes" id="UP000186102">
    <property type="component" value="Unassembled WGS sequence"/>
</dbReference>
<feature type="compositionally biased region" description="Low complexity" evidence="1">
    <location>
        <begin position="21"/>
        <end position="37"/>
    </location>
</feature>
<organism evidence="2 3">
    <name type="scientific">Desulfosporosinus metallidurans</name>
    <dbReference type="NCBI Taxonomy" id="1888891"/>
    <lineage>
        <taxon>Bacteria</taxon>
        <taxon>Bacillati</taxon>
        <taxon>Bacillota</taxon>
        <taxon>Clostridia</taxon>
        <taxon>Eubacteriales</taxon>
        <taxon>Desulfitobacteriaceae</taxon>
        <taxon>Desulfosporosinus</taxon>
    </lineage>
</organism>
<evidence type="ECO:0000256" key="1">
    <source>
        <dbReference type="SAM" id="MobiDB-lite"/>
    </source>
</evidence>
<sequence length="37" mass="4004">MEGHIHAAHDVQFGGKRSRRQQCSQGQQMAAAASPAR</sequence>
<evidence type="ECO:0000313" key="2">
    <source>
        <dbReference type="EMBL" id="OLN24754.1"/>
    </source>
</evidence>
<evidence type="ECO:0000313" key="3">
    <source>
        <dbReference type="Proteomes" id="UP000186102"/>
    </source>
</evidence>
<keyword evidence="3" id="KW-1185">Reference proteome</keyword>
<accession>A0A1Q8QBM9</accession>
<feature type="region of interest" description="Disordered" evidence="1">
    <location>
        <begin position="1"/>
        <end position="37"/>
    </location>
</feature>
<gene>
    <name evidence="2" type="ORF">DSOL_5407</name>
</gene>
<name>A0A1Q8QBM9_9FIRM</name>
<reference evidence="2 3" key="1">
    <citation type="submission" date="2016-09" db="EMBL/GenBank/DDBJ databases">
        <title>Complete genome of Desulfosporosinus sp. OL.</title>
        <authorList>
            <person name="Mardanov A."/>
            <person name="Beletsky A."/>
            <person name="Panova A."/>
            <person name="Karnachuk O."/>
            <person name="Ravin N."/>
        </authorList>
    </citation>
    <scope>NUCLEOTIDE SEQUENCE [LARGE SCALE GENOMIC DNA]</scope>
    <source>
        <strain evidence="2 3">OL</strain>
    </source>
</reference>
<dbReference type="EMBL" id="MLBF01000163">
    <property type="protein sequence ID" value="OLN24754.1"/>
    <property type="molecule type" value="Genomic_DNA"/>
</dbReference>
<protein>
    <submittedName>
        <fullName evidence="2">Uncharacterized protein</fullName>
    </submittedName>
</protein>
<dbReference type="AlphaFoldDB" id="A0A1Q8QBM9"/>
<proteinExistence type="predicted"/>
<comment type="caution">
    <text evidence="2">The sequence shown here is derived from an EMBL/GenBank/DDBJ whole genome shotgun (WGS) entry which is preliminary data.</text>
</comment>